<sequence>MTYSSPPTGYIVTACCILRNYVEKRDDYQFEDTITTPDLHILDRNCASRGNHRTLAVRDIFADYFASEEGELQWQYNM</sequence>
<feature type="non-terminal residue" evidence="1">
    <location>
        <position position="78"/>
    </location>
</feature>
<name>A0ABQ9G6A2_9NEOP</name>
<comment type="caution">
    <text evidence="1">The sequence shown here is derived from an EMBL/GenBank/DDBJ whole genome shotgun (WGS) entry which is preliminary data.</text>
</comment>
<gene>
    <name evidence="1" type="ORF">PR048_031789</name>
</gene>
<evidence type="ECO:0000313" key="2">
    <source>
        <dbReference type="Proteomes" id="UP001159363"/>
    </source>
</evidence>
<proteinExistence type="predicted"/>
<accession>A0ABQ9G6A2</accession>
<evidence type="ECO:0008006" key="3">
    <source>
        <dbReference type="Google" id="ProtNLM"/>
    </source>
</evidence>
<organism evidence="1 2">
    <name type="scientific">Dryococelus australis</name>
    <dbReference type="NCBI Taxonomy" id="614101"/>
    <lineage>
        <taxon>Eukaryota</taxon>
        <taxon>Metazoa</taxon>
        <taxon>Ecdysozoa</taxon>
        <taxon>Arthropoda</taxon>
        <taxon>Hexapoda</taxon>
        <taxon>Insecta</taxon>
        <taxon>Pterygota</taxon>
        <taxon>Neoptera</taxon>
        <taxon>Polyneoptera</taxon>
        <taxon>Phasmatodea</taxon>
        <taxon>Verophasmatodea</taxon>
        <taxon>Anareolatae</taxon>
        <taxon>Phasmatidae</taxon>
        <taxon>Eurycanthinae</taxon>
        <taxon>Dryococelus</taxon>
    </lineage>
</organism>
<protein>
    <recommendedName>
        <fullName evidence="3">MHC class II antigen beta chain</fullName>
    </recommendedName>
</protein>
<dbReference type="Proteomes" id="UP001159363">
    <property type="component" value="Chromosome 14"/>
</dbReference>
<dbReference type="EMBL" id="JARBHB010000015">
    <property type="protein sequence ID" value="KAJ8867980.1"/>
    <property type="molecule type" value="Genomic_DNA"/>
</dbReference>
<keyword evidence="2" id="KW-1185">Reference proteome</keyword>
<reference evidence="1 2" key="1">
    <citation type="submission" date="2023-02" db="EMBL/GenBank/DDBJ databases">
        <title>LHISI_Scaffold_Assembly.</title>
        <authorList>
            <person name="Stuart O.P."/>
            <person name="Cleave R."/>
            <person name="Magrath M.J.L."/>
            <person name="Mikheyev A.S."/>
        </authorList>
    </citation>
    <scope>NUCLEOTIDE SEQUENCE [LARGE SCALE GENOMIC DNA]</scope>
    <source>
        <strain evidence="1">Daus_M_001</strain>
        <tissue evidence="1">Leg muscle</tissue>
    </source>
</reference>
<evidence type="ECO:0000313" key="1">
    <source>
        <dbReference type="EMBL" id="KAJ8867980.1"/>
    </source>
</evidence>